<dbReference type="SMART" id="SM00254">
    <property type="entry name" value="ShKT"/>
    <property type="match status" value="1"/>
</dbReference>
<keyword evidence="13" id="KW-0472">Membrane</keyword>
<evidence type="ECO:0000256" key="4">
    <source>
        <dbReference type="ARBA" id="ARBA00012269"/>
    </source>
</evidence>
<evidence type="ECO:0000256" key="6">
    <source>
        <dbReference type="ARBA" id="ARBA00022723"/>
    </source>
</evidence>
<dbReference type="EMBL" id="CACSLK010027831">
    <property type="protein sequence ID" value="CAA0830819.1"/>
    <property type="molecule type" value="Genomic_DNA"/>
</dbReference>
<keyword evidence="6" id="KW-0479">Metal-binding</keyword>
<comment type="caution">
    <text evidence="17">The sequence shown here is derived from an EMBL/GenBank/DDBJ whole genome shotgun (WGS) entry which is preliminary data.</text>
</comment>
<dbReference type="Proteomes" id="UP001153555">
    <property type="component" value="Unassembled WGS sequence"/>
</dbReference>
<organism evidence="17 18">
    <name type="scientific">Striga hermonthica</name>
    <name type="common">Purple witchweed</name>
    <name type="synonym">Buchnera hermonthica</name>
    <dbReference type="NCBI Taxonomy" id="68872"/>
    <lineage>
        <taxon>Eukaryota</taxon>
        <taxon>Viridiplantae</taxon>
        <taxon>Streptophyta</taxon>
        <taxon>Embryophyta</taxon>
        <taxon>Tracheophyta</taxon>
        <taxon>Spermatophyta</taxon>
        <taxon>Magnoliopsida</taxon>
        <taxon>eudicotyledons</taxon>
        <taxon>Gunneridae</taxon>
        <taxon>Pentapetalae</taxon>
        <taxon>asterids</taxon>
        <taxon>lamiids</taxon>
        <taxon>Lamiales</taxon>
        <taxon>Orobanchaceae</taxon>
        <taxon>Buchnereae</taxon>
        <taxon>Striga</taxon>
    </lineage>
</organism>
<keyword evidence="9" id="KW-0735">Signal-anchor</keyword>
<keyword evidence="5" id="KW-0812">Transmembrane</keyword>
<feature type="domain" description="ShKT" evidence="16">
    <location>
        <begin position="259"/>
        <end position="299"/>
    </location>
</feature>
<evidence type="ECO:0000256" key="3">
    <source>
        <dbReference type="ARBA" id="ARBA00006511"/>
    </source>
</evidence>
<dbReference type="InterPro" id="IPR045054">
    <property type="entry name" value="P4HA-like"/>
</dbReference>
<dbReference type="InterPro" id="IPR003582">
    <property type="entry name" value="ShKT_dom"/>
</dbReference>
<accession>A0A9N7NHA7</accession>
<dbReference type="Pfam" id="PF13640">
    <property type="entry name" value="2OG-FeII_Oxy_3"/>
    <property type="match status" value="1"/>
</dbReference>
<comment type="cofactor">
    <cofactor evidence="1">
        <name>L-ascorbate</name>
        <dbReference type="ChEBI" id="CHEBI:38290"/>
    </cofactor>
</comment>
<evidence type="ECO:0000256" key="2">
    <source>
        <dbReference type="ARBA" id="ARBA00004648"/>
    </source>
</evidence>
<name>A0A9N7NHA7_STRHE</name>
<protein>
    <recommendedName>
        <fullName evidence="4">procollagen-proline 4-dioxygenase</fullName>
        <ecNumber evidence="4">1.14.11.2</ecNumber>
    </recommendedName>
</protein>
<gene>
    <name evidence="17" type="ORF">SHERM_26207</name>
</gene>
<evidence type="ECO:0000256" key="13">
    <source>
        <dbReference type="ARBA" id="ARBA00023136"/>
    </source>
</evidence>
<evidence type="ECO:0000256" key="1">
    <source>
        <dbReference type="ARBA" id="ARBA00001961"/>
    </source>
</evidence>
<dbReference type="GO" id="GO:0004656">
    <property type="term" value="F:procollagen-proline 4-dioxygenase activity"/>
    <property type="evidence" value="ECO:0007669"/>
    <property type="project" value="UniProtKB-EC"/>
</dbReference>
<dbReference type="InterPro" id="IPR044862">
    <property type="entry name" value="Pro_4_hyd_alph_FE2OG_OXY"/>
</dbReference>
<feature type="signal peptide" evidence="15">
    <location>
        <begin position="1"/>
        <end position="22"/>
    </location>
</feature>
<keyword evidence="11" id="KW-0560">Oxidoreductase</keyword>
<reference evidence="17" key="1">
    <citation type="submission" date="2019-12" db="EMBL/GenBank/DDBJ databases">
        <authorList>
            <person name="Scholes J."/>
        </authorList>
    </citation>
    <scope>NUCLEOTIDE SEQUENCE</scope>
</reference>
<dbReference type="PROSITE" id="PS51670">
    <property type="entry name" value="SHKT"/>
    <property type="match status" value="1"/>
</dbReference>
<evidence type="ECO:0000259" key="16">
    <source>
        <dbReference type="PROSITE" id="PS51670"/>
    </source>
</evidence>
<keyword evidence="7" id="KW-0256">Endoplasmic reticulum</keyword>
<feature type="chain" id="PRO_5040451608" description="procollagen-proline 4-dioxygenase" evidence="15">
    <location>
        <begin position="23"/>
        <end position="299"/>
    </location>
</feature>
<dbReference type="OrthoDB" id="420380at2759"/>
<evidence type="ECO:0000313" key="18">
    <source>
        <dbReference type="Proteomes" id="UP001153555"/>
    </source>
</evidence>
<dbReference type="PANTHER" id="PTHR10869:SF102">
    <property type="entry name" value="PROLYL 4-HYDROXYLASE 12-RELATED"/>
    <property type="match status" value="1"/>
</dbReference>
<evidence type="ECO:0000256" key="12">
    <source>
        <dbReference type="ARBA" id="ARBA00023004"/>
    </source>
</evidence>
<keyword evidence="8" id="KW-0223">Dioxygenase</keyword>
<keyword evidence="18" id="KW-1185">Reference proteome</keyword>
<dbReference type="SMART" id="SM00702">
    <property type="entry name" value="P4Hc"/>
    <property type="match status" value="1"/>
</dbReference>
<dbReference type="GO" id="GO:0005506">
    <property type="term" value="F:iron ion binding"/>
    <property type="evidence" value="ECO:0007669"/>
    <property type="project" value="InterPro"/>
</dbReference>
<dbReference type="GO" id="GO:0005789">
    <property type="term" value="C:endoplasmic reticulum membrane"/>
    <property type="evidence" value="ECO:0007669"/>
    <property type="project" value="UniProtKB-SubCell"/>
</dbReference>
<dbReference type="Gene3D" id="2.60.120.620">
    <property type="entry name" value="q2cbj1_9rhob like domain"/>
    <property type="match status" value="1"/>
</dbReference>
<comment type="catalytic activity">
    <reaction evidence="14">
        <text>L-prolyl-[collagen] + 2-oxoglutarate + O2 = trans-4-hydroxy-L-prolyl-[collagen] + succinate + CO2</text>
        <dbReference type="Rhea" id="RHEA:18945"/>
        <dbReference type="Rhea" id="RHEA-COMP:11676"/>
        <dbReference type="Rhea" id="RHEA-COMP:11680"/>
        <dbReference type="ChEBI" id="CHEBI:15379"/>
        <dbReference type="ChEBI" id="CHEBI:16526"/>
        <dbReference type="ChEBI" id="CHEBI:16810"/>
        <dbReference type="ChEBI" id="CHEBI:30031"/>
        <dbReference type="ChEBI" id="CHEBI:50342"/>
        <dbReference type="ChEBI" id="CHEBI:61965"/>
        <dbReference type="EC" id="1.14.11.2"/>
    </reaction>
</comment>
<evidence type="ECO:0000256" key="7">
    <source>
        <dbReference type="ARBA" id="ARBA00022824"/>
    </source>
</evidence>
<proteinExistence type="inferred from homology"/>
<keyword evidence="15" id="KW-0732">Signal</keyword>
<evidence type="ECO:0000313" key="17">
    <source>
        <dbReference type="EMBL" id="CAA0830819.1"/>
    </source>
</evidence>
<dbReference type="AlphaFoldDB" id="A0A9N7NHA7"/>
<evidence type="ECO:0000256" key="11">
    <source>
        <dbReference type="ARBA" id="ARBA00023002"/>
    </source>
</evidence>
<evidence type="ECO:0000256" key="10">
    <source>
        <dbReference type="ARBA" id="ARBA00022989"/>
    </source>
</evidence>
<keyword evidence="10" id="KW-1133">Transmembrane helix</keyword>
<comment type="subcellular location">
    <subcellularLocation>
        <location evidence="2">Endoplasmic reticulum membrane</location>
        <topology evidence="2">Single-pass type II membrane protein</topology>
    </subcellularLocation>
</comment>
<evidence type="ECO:0000256" key="14">
    <source>
        <dbReference type="ARBA" id="ARBA00049169"/>
    </source>
</evidence>
<evidence type="ECO:0000256" key="9">
    <source>
        <dbReference type="ARBA" id="ARBA00022968"/>
    </source>
</evidence>
<evidence type="ECO:0000256" key="15">
    <source>
        <dbReference type="SAM" id="SignalP"/>
    </source>
</evidence>
<sequence>MATHFTILRILLFAVAFGRSFSLDTRKELRTNETNQDGNIRLGYQMRRKNLDPSRVVRLSWQPRVFLYRDFLSEEECDHLVSWVDGKRNQFASRGDSQNFGISMDIDDELTKVIEERISAWTFLPKENSKPLSVLNFSHEDSQQKYSYFGNKDGEHVDQPLLATVVLYLSNVSQGGQILFPESEERMWSDCTQKNDILKPSKGNAIVFFTLHLNAGPDRTSSHARCPVLQGDMWCATKFFYMKQISAGKDLARSDDTDCTDEDDNCPQWAAIGECQRNSVFMIGSPDYYGTCRKSCDAC</sequence>
<dbReference type="InterPro" id="IPR006620">
    <property type="entry name" value="Pro_4_hyd_alph"/>
</dbReference>
<dbReference type="PANTHER" id="PTHR10869">
    <property type="entry name" value="PROLYL 4-HYDROXYLASE ALPHA SUBUNIT"/>
    <property type="match status" value="1"/>
</dbReference>
<keyword evidence="12" id="KW-0408">Iron</keyword>
<dbReference type="GO" id="GO:0031418">
    <property type="term" value="F:L-ascorbic acid binding"/>
    <property type="evidence" value="ECO:0007669"/>
    <property type="project" value="InterPro"/>
</dbReference>
<evidence type="ECO:0000256" key="8">
    <source>
        <dbReference type="ARBA" id="ARBA00022964"/>
    </source>
</evidence>
<comment type="similarity">
    <text evidence="3">Belongs to the P4HA family.</text>
</comment>
<dbReference type="EC" id="1.14.11.2" evidence="4"/>
<evidence type="ECO:0000256" key="5">
    <source>
        <dbReference type="ARBA" id="ARBA00022692"/>
    </source>
</evidence>